<dbReference type="InterPro" id="IPR029058">
    <property type="entry name" value="AB_hydrolase_fold"/>
</dbReference>
<keyword evidence="2" id="KW-1185">Reference proteome</keyword>
<proteinExistence type="predicted"/>
<dbReference type="AlphaFoldDB" id="A0ABD5SE02"/>
<organism evidence="1 2">
    <name type="scientific">Halorubrum tibetense</name>
    <dbReference type="NCBI Taxonomy" id="175631"/>
    <lineage>
        <taxon>Archaea</taxon>
        <taxon>Methanobacteriati</taxon>
        <taxon>Methanobacteriota</taxon>
        <taxon>Stenosarchaea group</taxon>
        <taxon>Halobacteria</taxon>
        <taxon>Halobacteriales</taxon>
        <taxon>Haloferacaceae</taxon>
        <taxon>Halorubrum</taxon>
    </lineage>
</organism>
<comment type="caution">
    <text evidence="1">The sequence shown here is derived from an EMBL/GenBank/DDBJ whole genome shotgun (WGS) entry which is preliminary data.</text>
</comment>
<name>A0ABD5SE02_9EURY</name>
<dbReference type="SUPFAM" id="SSF53474">
    <property type="entry name" value="alpha/beta-Hydrolases"/>
    <property type="match status" value="1"/>
</dbReference>
<evidence type="ECO:0000313" key="1">
    <source>
        <dbReference type="EMBL" id="MFC6755332.1"/>
    </source>
</evidence>
<feature type="non-terminal residue" evidence="1">
    <location>
        <position position="1"/>
    </location>
</feature>
<evidence type="ECO:0000313" key="2">
    <source>
        <dbReference type="Proteomes" id="UP001596442"/>
    </source>
</evidence>
<dbReference type="EMBL" id="JBHSWW010000717">
    <property type="protein sequence ID" value="MFC6755332.1"/>
    <property type="molecule type" value="Genomic_DNA"/>
</dbReference>
<reference evidence="1 2" key="1">
    <citation type="journal article" date="2019" name="Int. J. Syst. Evol. Microbiol.">
        <title>The Global Catalogue of Microorganisms (GCM) 10K type strain sequencing project: providing services to taxonomists for standard genome sequencing and annotation.</title>
        <authorList>
            <consortium name="The Broad Institute Genomics Platform"/>
            <consortium name="The Broad Institute Genome Sequencing Center for Infectious Disease"/>
            <person name="Wu L."/>
            <person name="Ma J."/>
        </authorList>
    </citation>
    <scope>NUCLEOTIDE SEQUENCE [LARGE SCALE GENOMIC DNA]</scope>
    <source>
        <strain evidence="1 2">CGMCC 1.3239</strain>
    </source>
</reference>
<sequence length="82" mass="8605">HALGIQGLATISDIPTTCVHGRFDMVAPIAQVVALQDVLPDLKLHIVREAGHSMREAPMVDAIVKAQSDIADCCGAMPVDCG</sequence>
<accession>A0ABD5SE02</accession>
<protein>
    <recommendedName>
        <fullName evidence="3">Prolyl aminopeptidase</fullName>
    </recommendedName>
</protein>
<evidence type="ECO:0008006" key="3">
    <source>
        <dbReference type="Google" id="ProtNLM"/>
    </source>
</evidence>
<gene>
    <name evidence="1" type="ORF">ACFQEU_17930</name>
</gene>
<dbReference type="Gene3D" id="3.40.50.1820">
    <property type="entry name" value="alpha/beta hydrolase"/>
    <property type="match status" value="1"/>
</dbReference>
<dbReference type="Proteomes" id="UP001596442">
    <property type="component" value="Unassembled WGS sequence"/>
</dbReference>